<name>G4RGW4_PELHB</name>
<feature type="region of interest" description="Disordered" evidence="1">
    <location>
        <begin position="1"/>
        <end position="29"/>
    </location>
</feature>
<keyword evidence="3" id="KW-1185">Reference proteome</keyword>
<dbReference type="Proteomes" id="UP000008850">
    <property type="component" value="Chromosome"/>
</dbReference>
<dbReference type="RefSeq" id="WP_014132264.1">
    <property type="nucleotide sequence ID" value="NC_016078.1"/>
</dbReference>
<protein>
    <submittedName>
        <fullName evidence="2">Uncharacterized protein</fullName>
    </submittedName>
</protein>
<sequence>MSDRFANHASSLDSPAHNGFAITPDDGASLPETTRALYVGTGGDIVVVLAGGAEITFANVAAGTLLPLRASMVLATGTTAAAIVGLI</sequence>
<organism evidence="2 3">
    <name type="scientific">Pelagibacterium halotolerans (strain DSM 22347 / JCM 15775 / CGMCC 1.7692 / B2)</name>
    <dbReference type="NCBI Taxonomy" id="1082931"/>
    <lineage>
        <taxon>Bacteria</taxon>
        <taxon>Pseudomonadati</taxon>
        <taxon>Pseudomonadota</taxon>
        <taxon>Alphaproteobacteria</taxon>
        <taxon>Hyphomicrobiales</taxon>
        <taxon>Devosiaceae</taxon>
        <taxon>Pelagibacterium</taxon>
    </lineage>
</organism>
<evidence type="ECO:0000313" key="2">
    <source>
        <dbReference type="EMBL" id="AEQ53117.1"/>
    </source>
</evidence>
<dbReference type="EMBL" id="CP003075">
    <property type="protein sequence ID" value="AEQ53117.1"/>
    <property type="molecule type" value="Genomic_DNA"/>
</dbReference>
<dbReference type="eggNOG" id="ENOG503193T">
    <property type="taxonomic scope" value="Bacteria"/>
</dbReference>
<proteinExistence type="predicted"/>
<evidence type="ECO:0000313" key="3">
    <source>
        <dbReference type="Proteomes" id="UP000008850"/>
    </source>
</evidence>
<gene>
    <name evidence="2" type="ordered locus">KKY_3127</name>
</gene>
<dbReference type="HOGENOM" id="CLU_159259_1_0_5"/>
<dbReference type="STRING" id="1082931.KKY_3127"/>
<dbReference type="AlphaFoldDB" id="G4RGW4"/>
<reference evidence="2 3" key="1">
    <citation type="journal article" date="2012" name="J. Bacteriol.">
        <title>Complete genome sequence of Pelagibacterium halotolerans B2T.</title>
        <authorList>
            <person name="Huo Y.Y."/>
            <person name="Cheng H."/>
            <person name="Han X.F."/>
            <person name="Jiang X.W."/>
            <person name="Sun C."/>
            <person name="Zhang X.Q."/>
            <person name="Zhu X.F."/>
            <person name="Liu Y.F."/>
            <person name="Li P.F."/>
            <person name="Ni P.X."/>
            <person name="Wu M."/>
        </authorList>
    </citation>
    <scope>NUCLEOTIDE SEQUENCE [LARGE SCALE GENOMIC DNA]</scope>
    <source>
        <strain evidence="3">DSM 22347 / JCM 15775 / CGMCC 1.7692 / B2</strain>
    </source>
</reference>
<evidence type="ECO:0000256" key="1">
    <source>
        <dbReference type="SAM" id="MobiDB-lite"/>
    </source>
</evidence>
<accession>G4RGW4</accession>
<dbReference type="KEGG" id="phl:KKY_3127"/>